<dbReference type="SMART" id="SM00047">
    <property type="entry name" value="LYZ2"/>
    <property type="match status" value="1"/>
</dbReference>
<keyword evidence="3" id="KW-0472">Membrane</keyword>
<keyword evidence="4" id="KW-0732">Signal</keyword>
<reference evidence="6" key="1">
    <citation type="journal article" date="2021" name="PeerJ">
        <title>Extensive microbial diversity within the chicken gut microbiome revealed by metagenomics and culture.</title>
        <authorList>
            <person name="Gilroy R."/>
            <person name="Ravi A."/>
            <person name="Getino M."/>
            <person name="Pursley I."/>
            <person name="Horton D.L."/>
            <person name="Alikhan N.F."/>
            <person name="Baker D."/>
            <person name="Gharbi K."/>
            <person name="Hall N."/>
            <person name="Watson M."/>
            <person name="Adriaenssens E.M."/>
            <person name="Foster-Nyarko E."/>
            <person name="Jarju S."/>
            <person name="Secka A."/>
            <person name="Antonio M."/>
            <person name="Oren A."/>
            <person name="Chaudhuri R.R."/>
            <person name="La Ragione R."/>
            <person name="Hildebrand F."/>
            <person name="Pallen M.J."/>
        </authorList>
    </citation>
    <scope>NUCLEOTIDE SEQUENCE</scope>
    <source>
        <strain evidence="6">ChiBcec15-3976</strain>
    </source>
</reference>
<evidence type="ECO:0000256" key="4">
    <source>
        <dbReference type="SAM" id="SignalP"/>
    </source>
</evidence>
<comment type="caution">
    <text evidence="6">The sequence shown here is derived from an EMBL/GenBank/DDBJ whole genome shotgun (WGS) entry which is preliminary data.</text>
</comment>
<feature type="region of interest" description="Disordered" evidence="2">
    <location>
        <begin position="80"/>
        <end position="112"/>
    </location>
</feature>
<dbReference type="Gene3D" id="1.10.530.10">
    <property type="match status" value="1"/>
</dbReference>
<evidence type="ECO:0000256" key="1">
    <source>
        <dbReference type="ARBA" id="ARBA00022801"/>
    </source>
</evidence>
<feature type="region of interest" description="Disordered" evidence="2">
    <location>
        <begin position="445"/>
        <end position="630"/>
    </location>
</feature>
<keyword evidence="3" id="KW-1133">Transmembrane helix</keyword>
<evidence type="ECO:0000313" key="7">
    <source>
        <dbReference type="Proteomes" id="UP000823909"/>
    </source>
</evidence>
<keyword evidence="1" id="KW-0378">Hydrolase</keyword>
<feature type="compositionally biased region" description="Basic and acidic residues" evidence="2">
    <location>
        <begin position="613"/>
        <end position="626"/>
    </location>
</feature>
<proteinExistence type="predicted"/>
<evidence type="ECO:0000259" key="5">
    <source>
        <dbReference type="SMART" id="SM00047"/>
    </source>
</evidence>
<organism evidence="6 7">
    <name type="scientific">Candidatus Mediterraneibacter quadrami</name>
    <dbReference type="NCBI Taxonomy" id="2838684"/>
    <lineage>
        <taxon>Bacteria</taxon>
        <taxon>Bacillati</taxon>
        <taxon>Bacillota</taxon>
        <taxon>Clostridia</taxon>
        <taxon>Lachnospirales</taxon>
        <taxon>Lachnospiraceae</taxon>
        <taxon>Mediterraneibacter</taxon>
    </lineage>
</organism>
<dbReference type="GO" id="GO:0004040">
    <property type="term" value="F:amidase activity"/>
    <property type="evidence" value="ECO:0007669"/>
    <property type="project" value="InterPro"/>
</dbReference>
<accession>A0A9D2RF75</accession>
<dbReference type="EMBL" id="DWUU01000021">
    <property type="protein sequence ID" value="HJD41933.1"/>
    <property type="molecule type" value="Genomic_DNA"/>
</dbReference>
<dbReference type="AlphaFoldDB" id="A0A9D2RF75"/>
<dbReference type="Proteomes" id="UP000823909">
    <property type="component" value="Unassembled WGS sequence"/>
</dbReference>
<feature type="compositionally biased region" description="Acidic residues" evidence="2">
    <location>
        <begin position="581"/>
        <end position="594"/>
    </location>
</feature>
<keyword evidence="3" id="KW-0812">Transmembrane</keyword>
<feature type="compositionally biased region" description="Basic and acidic residues" evidence="2">
    <location>
        <begin position="471"/>
        <end position="542"/>
    </location>
</feature>
<dbReference type="PANTHER" id="PTHR33308:SF9">
    <property type="entry name" value="PEPTIDOGLYCAN HYDROLASE FLGJ"/>
    <property type="match status" value="1"/>
</dbReference>
<feature type="region of interest" description="Disordered" evidence="2">
    <location>
        <begin position="53"/>
        <end position="72"/>
    </location>
</feature>
<evidence type="ECO:0000256" key="3">
    <source>
        <dbReference type="SAM" id="Phobius"/>
    </source>
</evidence>
<name>A0A9D2RF75_9FIRM</name>
<dbReference type="Pfam" id="PF01832">
    <property type="entry name" value="Glucosaminidase"/>
    <property type="match status" value="1"/>
</dbReference>
<protein>
    <submittedName>
        <fullName evidence="6">Glucosaminidase domain-containing protein</fullName>
    </submittedName>
</protein>
<feature type="domain" description="Mannosyl-glycoprotein endo-beta-N-acetylglucosamidase-like" evidence="5">
    <location>
        <begin position="308"/>
        <end position="444"/>
    </location>
</feature>
<feature type="compositionally biased region" description="Acidic residues" evidence="2">
    <location>
        <begin position="80"/>
        <end position="111"/>
    </location>
</feature>
<feature type="signal peptide" evidence="4">
    <location>
        <begin position="1"/>
        <end position="19"/>
    </location>
</feature>
<feature type="transmembrane region" description="Helical" evidence="3">
    <location>
        <begin position="758"/>
        <end position="776"/>
    </location>
</feature>
<gene>
    <name evidence="6" type="ORF">H9910_02835</name>
</gene>
<feature type="compositionally biased region" description="Basic and acidic residues" evidence="2">
    <location>
        <begin position="564"/>
        <end position="579"/>
    </location>
</feature>
<feature type="chain" id="PRO_5039697510" evidence="4">
    <location>
        <begin position="20"/>
        <end position="782"/>
    </location>
</feature>
<reference evidence="6" key="2">
    <citation type="submission" date="2021-04" db="EMBL/GenBank/DDBJ databases">
        <authorList>
            <person name="Gilroy R."/>
        </authorList>
    </citation>
    <scope>NUCLEOTIDE SEQUENCE</scope>
    <source>
        <strain evidence="6">ChiBcec15-3976</strain>
    </source>
</reference>
<evidence type="ECO:0000313" key="6">
    <source>
        <dbReference type="EMBL" id="HJD41933.1"/>
    </source>
</evidence>
<dbReference type="InterPro" id="IPR051056">
    <property type="entry name" value="Glycosyl_Hydrolase_73"/>
</dbReference>
<dbReference type="PANTHER" id="PTHR33308">
    <property type="entry name" value="PEPTIDOGLYCAN HYDROLASE FLGJ"/>
    <property type="match status" value="1"/>
</dbReference>
<sequence length="782" mass="84532">MKKRKLLICALFVSLFVSALPGTESFAAGDSGESAAASGLQDENQQRLEEITAMDKDGSIYEIGESDGSLDEAVEVDESGEIITDDQEEVSEEQSEEASEEASEEESEEIVNENARNGIATLSMDPEERSASVLVVNFNTGKGGTTKYSGDGYTSGSYGADAAYLGTDKNGDIRFMLAGVKATVDKDLVELVEYSDVADHVSYYKVSNGKLYHYISQNLNKKTASTINNGPAPSYLKSGTKYYSYDGHYFYDDYSVMSADYQNGSHDSAVNAGEKFTNYFQFLDMNKSTAYSADELESILNKAMKNAGIDPSSSKLTGTAGIFIKYQEKYGVNALLSLGIAINESGWGTSGIANKKNNLFGLNAVDSSPGESANYFETVDDCIREFMDKWMARGYLKDGSWKNYGEFLGNKDEGINVKYASDPYWGEKAAAHAWNLDTLGGSRDYLGLGPSEDKPETEEPEVTDPPAADKPATDKPSDEEQQKPSDEEQQKPSDEEEQKPSDEEQQKPSDEVQQKPSDEEEQKPSDDTADKPSDDAADRPAENKPVTPPASNDAVDTSDEEADKPESKPETAPETKPETGQEADETEEPSDDADKEPVKQPANKPAEEPANEPVKESSNEKTEPSTDKPQVILEYGITVAGVDGTVSAETIEPNTDKYTEYVSAEAVKGKTVLGVFDIKVDGTVDGKAQLTFTVGTEYNGKNVIILHYRDDGSCETFAATVKDGQVTINVDSFSPFVIALDDAGDGTVPTTGVTADPGSLAVIMVFAAALGVTALLKRRSYR</sequence>
<evidence type="ECO:0000256" key="2">
    <source>
        <dbReference type="SAM" id="MobiDB-lite"/>
    </source>
</evidence>
<dbReference type="InterPro" id="IPR002901">
    <property type="entry name" value="MGlyc_endo_b_GlcNAc-like_dom"/>
</dbReference>